<dbReference type="CDD" id="cd02440">
    <property type="entry name" value="AdoMet_MTases"/>
    <property type="match status" value="1"/>
</dbReference>
<protein>
    <recommendedName>
        <fullName evidence="4">S-adenosyl methyltransferase</fullName>
    </recommendedName>
</protein>
<comment type="caution">
    <text evidence="2">The sequence shown here is derived from an EMBL/GenBank/DDBJ whole genome shotgun (WGS) entry which is preliminary data.</text>
</comment>
<feature type="region of interest" description="Disordered" evidence="1">
    <location>
        <begin position="245"/>
        <end position="264"/>
    </location>
</feature>
<dbReference type="Pfam" id="PF04672">
    <property type="entry name" value="Methyltransf_19"/>
    <property type="match status" value="1"/>
</dbReference>
<dbReference type="InterPro" id="IPR006764">
    <property type="entry name" value="SAM_dep_MeTrfase_SAV2177_type"/>
</dbReference>
<sequence>MTNPDDVDMGTATLARAYDYLLGGSHNFAADRELAKRIVMLLPDARQQARVNRAFLHRAVRFALDAGIRQFLDIGSGIPTVGNVHEIAQKVDPGARVAYVDIDPVAVAHSRQILAGNANAVVIREDLCEPRAILDHPDVRGLLDLDQPIAVLMVAVLHAVRDEQDPYGALTVYKEAMAPGSYLVIGHATYESRPDEYRKLMEVAKNTTTPLAMRAHTEILRFFDGFEMVEPGLAWVPMWRPESPDDVPEHPEMSVNYGGVGRKP</sequence>
<evidence type="ECO:0000256" key="1">
    <source>
        <dbReference type="SAM" id="MobiDB-lite"/>
    </source>
</evidence>
<name>A0ABQ5QUI6_9ACTN</name>
<gene>
    <name evidence="2" type="ORF">Pa4123_22790</name>
</gene>
<accession>A0ABQ5QUI6</accession>
<evidence type="ECO:0008006" key="4">
    <source>
        <dbReference type="Google" id="ProtNLM"/>
    </source>
</evidence>
<dbReference type="PIRSF" id="PIRSF017393">
    <property type="entry name" value="MTase_SAV2177"/>
    <property type="match status" value="1"/>
</dbReference>
<dbReference type="EMBL" id="BSDI01000008">
    <property type="protein sequence ID" value="GLH97005.1"/>
    <property type="molecule type" value="Genomic_DNA"/>
</dbReference>
<dbReference type="InterPro" id="IPR029063">
    <property type="entry name" value="SAM-dependent_MTases_sf"/>
</dbReference>
<dbReference type="Gene3D" id="3.40.50.150">
    <property type="entry name" value="Vaccinia Virus protein VP39"/>
    <property type="match status" value="1"/>
</dbReference>
<dbReference type="SUPFAM" id="SSF53335">
    <property type="entry name" value="S-adenosyl-L-methionine-dependent methyltransferases"/>
    <property type="match status" value="1"/>
</dbReference>
<keyword evidence="3" id="KW-1185">Reference proteome</keyword>
<dbReference type="Proteomes" id="UP001144280">
    <property type="component" value="Unassembled WGS sequence"/>
</dbReference>
<reference evidence="2" key="1">
    <citation type="submission" date="2022-12" db="EMBL/GenBank/DDBJ databases">
        <title>New Phytohabitans aurantiacus sp. RD004123 nov., an actinomycete isolated from soil.</title>
        <authorList>
            <person name="Triningsih D.W."/>
            <person name="Harunari E."/>
            <person name="Igarashi Y."/>
        </authorList>
    </citation>
    <scope>NUCLEOTIDE SEQUENCE</scope>
    <source>
        <strain evidence="2">RD004123</strain>
    </source>
</reference>
<evidence type="ECO:0000313" key="3">
    <source>
        <dbReference type="Proteomes" id="UP001144280"/>
    </source>
</evidence>
<organism evidence="2 3">
    <name type="scientific">Phytohabitans aurantiacus</name>
    <dbReference type="NCBI Taxonomy" id="3016789"/>
    <lineage>
        <taxon>Bacteria</taxon>
        <taxon>Bacillati</taxon>
        <taxon>Actinomycetota</taxon>
        <taxon>Actinomycetes</taxon>
        <taxon>Micromonosporales</taxon>
        <taxon>Micromonosporaceae</taxon>
    </lineage>
</organism>
<proteinExistence type="predicted"/>
<evidence type="ECO:0000313" key="2">
    <source>
        <dbReference type="EMBL" id="GLH97005.1"/>
    </source>
</evidence>